<dbReference type="RefSeq" id="WP_211312146.1">
    <property type="nucleotide sequence ID" value="NZ_BAAABL010000059.1"/>
</dbReference>
<dbReference type="Pfam" id="PF00294">
    <property type="entry name" value="PfkB"/>
    <property type="match status" value="1"/>
</dbReference>
<dbReference type="GO" id="GO:0008443">
    <property type="term" value="F:phosphofructokinase activity"/>
    <property type="evidence" value="ECO:0007669"/>
    <property type="project" value="TreeGrafter"/>
</dbReference>
<keyword evidence="3" id="KW-0547">Nucleotide-binding</keyword>
<organism evidence="7 8">
    <name type="scientific">Halarchaeum salinum</name>
    <dbReference type="NCBI Taxonomy" id="489912"/>
    <lineage>
        <taxon>Archaea</taxon>
        <taxon>Methanobacteriati</taxon>
        <taxon>Methanobacteriota</taxon>
        <taxon>Stenosarchaea group</taxon>
        <taxon>Halobacteria</taxon>
        <taxon>Halobacteriales</taxon>
        <taxon>Halobacteriaceae</taxon>
    </lineage>
</organism>
<dbReference type="PIRSF" id="PIRSF000535">
    <property type="entry name" value="1PFK/6PFK/LacC"/>
    <property type="match status" value="1"/>
</dbReference>
<dbReference type="PROSITE" id="PS00583">
    <property type="entry name" value="PFKB_KINASES_1"/>
    <property type="match status" value="1"/>
</dbReference>
<evidence type="ECO:0000256" key="3">
    <source>
        <dbReference type="ARBA" id="ARBA00022741"/>
    </source>
</evidence>
<dbReference type="PANTHER" id="PTHR46566:SF1">
    <property type="entry name" value="1-PHOSPHOFRUCTOKINASE"/>
    <property type="match status" value="1"/>
</dbReference>
<dbReference type="GO" id="GO:0005829">
    <property type="term" value="C:cytosol"/>
    <property type="evidence" value="ECO:0007669"/>
    <property type="project" value="TreeGrafter"/>
</dbReference>
<gene>
    <name evidence="7" type="primary">pfkB</name>
    <name evidence="7" type="ORF">GCM10009066_20370</name>
</gene>
<comment type="caution">
    <text evidence="7">The sequence shown here is derived from an EMBL/GenBank/DDBJ whole genome shotgun (WGS) entry which is preliminary data.</text>
</comment>
<dbReference type="NCBIfam" id="NF041320">
    <property type="entry name" value="pfkB_Halo"/>
    <property type="match status" value="1"/>
</dbReference>
<evidence type="ECO:0000256" key="2">
    <source>
        <dbReference type="ARBA" id="ARBA00022679"/>
    </source>
</evidence>
<accession>A0AAV3S8U3</accession>
<evidence type="ECO:0000313" key="8">
    <source>
        <dbReference type="Proteomes" id="UP001500837"/>
    </source>
</evidence>
<dbReference type="GO" id="GO:0005524">
    <property type="term" value="F:ATP binding"/>
    <property type="evidence" value="ECO:0007669"/>
    <property type="project" value="UniProtKB-KW"/>
</dbReference>
<dbReference type="SUPFAM" id="SSF53613">
    <property type="entry name" value="Ribokinase-like"/>
    <property type="match status" value="1"/>
</dbReference>
<evidence type="ECO:0000259" key="6">
    <source>
        <dbReference type="Pfam" id="PF00294"/>
    </source>
</evidence>
<dbReference type="InterPro" id="IPR029056">
    <property type="entry name" value="Ribokinase-like"/>
</dbReference>
<keyword evidence="4" id="KW-0418">Kinase</keyword>
<comment type="similarity">
    <text evidence="1">Belongs to the carbohydrate kinase PfkB family.</text>
</comment>
<protein>
    <submittedName>
        <fullName evidence="7">1-phosphofructokinase</fullName>
    </submittedName>
</protein>
<dbReference type="NCBIfam" id="TIGR03168">
    <property type="entry name" value="1-PFK"/>
    <property type="match status" value="1"/>
</dbReference>
<proteinExistence type="inferred from homology"/>
<dbReference type="InterPro" id="IPR017583">
    <property type="entry name" value="Tagatose/fructose_Pkinase"/>
</dbReference>
<sequence length="302" mass="30748">MILTVTPNPALDYTVELDEPLEAGTVVRTDGARVDAGGKGINVSQYLHALGSETAASGFLGEPFGRVLADELAESGFETAFVSVEESTRLNQTILATDGEYKINQNGPHVSERALDDLLSRVSERGPPSLVVGGSLPPGVSADDIDRLAAAGDWATTVDVGGEMLADLAGDYALCKPNREELAAATGMATDNVDDCIAAAEALRETGYERVIASLGGDGAVLVGPNGAFVADALDVDVVDTVGAGDSLLAGVLAAYDGGADDATALATGVAVSSRVVGTAGTSVPDLDGIEDVRDGVHVHRR</sequence>
<dbReference type="AlphaFoldDB" id="A0AAV3S8U3"/>
<name>A0AAV3S8U3_9EURY</name>
<dbReference type="Gene3D" id="3.40.1190.20">
    <property type="match status" value="1"/>
</dbReference>
<keyword evidence="8" id="KW-1185">Reference proteome</keyword>
<evidence type="ECO:0000256" key="1">
    <source>
        <dbReference type="ARBA" id="ARBA00010688"/>
    </source>
</evidence>
<evidence type="ECO:0000313" key="7">
    <source>
        <dbReference type="EMBL" id="GAA0306480.1"/>
    </source>
</evidence>
<dbReference type="EMBL" id="BAAABL010000059">
    <property type="protein sequence ID" value="GAA0306480.1"/>
    <property type="molecule type" value="Genomic_DNA"/>
</dbReference>
<keyword evidence="5" id="KW-0067">ATP-binding</keyword>
<dbReference type="InterPro" id="IPR002173">
    <property type="entry name" value="Carboh/pur_kinase_PfkB_CS"/>
</dbReference>
<dbReference type="CDD" id="cd01164">
    <property type="entry name" value="FruK_PfkB_like"/>
    <property type="match status" value="1"/>
</dbReference>
<dbReference type="InterPro" id="IPR054902">
    <property type="entry name" value="pfkB_Halo"/>
</dbReference>
<evidence type="ECO:0000256" key="5">
    <source>
        <dbReference type="ARBA" id="ARBA00022840"/>
    </source>
</evidence>
<dbReference type="PROSITE" id="PS00584">
    <property type="entry name" value="PFKB_KINASES_2"/>
    <property type="match status" value="1"/>
</dbReference>
<keyword evidence="2" id="KW-0808">Transferase</keyword>
<dbReference type="Proteomes" id="UP001500837">
    <property type="component" value="Unassembled WGS sequence"/>
</dbReference>
<evidence type="ECO:0000256" key="4">
    <source>
        <dbReference type="ARBA" id="ARBA00022777"/>
    </source>
</evidence>
<dbReference type="PANTHER" id="PTHR46566">
    <property type="entry name" value="1-PHOSPHOFRUCTOKINASE-RELATED"/>
    <property type="match status" value="1"/>
</dbReference>
<feature type="domain" description="Carbohydrate kinase PfkB" evidence="6">
    <location>
        <begin position="14"/>
        <end position="284"/>
    </location>
</feature>
<dbReference type="InterPro" id="IPR011611">
    <property type="entry name" value="PfkB_dom"/>
</dbReference>
<reference evidence="7 8" key="1">
    <citation type="journal article" date="2019" name="Int. J. Syst. Evol. Microbiol.">
        <title>The Global Catalogue of Microorganisms (GCM) 10K type strain sequencing project: providing services to taxonomists for standard genome sequencing and annotation.</title>
        <authorList>
            <consortium name="The Broad Institute Genomics Platform"/>
            <consortium name="The Broad Institute Genome Sequencing Center for Infectious Disease"/>
            <person name="Wu L."/>
            <person name="Ma J."/>
        </authorList>
    </citation>
    <scope>NUCLEOTIDE SEQUENCE [LARGE SCALE GENOMIC DNA]</scope>
    <source>
        <strain evidence="7 8">JCM 16330</strain>
    </source>
</reference>